<gene>
    <name evidence="2" type="ORF">ABW16_13740</name>
</gene>
<evidence type="ECO:0000313" key="2">
    <source>
        <dbReference type="EMBL" id="KLO28352.1"/>
    </source>
</evidence>
<sequence length="124" mass="13421">MYAALQVTTGPPTTQTITVEKLVTAPAPESEDDLYSSRLAEKGIGDRGVEATMHIFRGYGHQICYALAPPAPQQYDAVVNATLAAQVELRKVAGYDIPTFTHEDASNMVNVALDTYCPNLRPIP</sequence>
<feature type="domain" description="DUF732" evidence="1">
    <location>
        <begin position="58"/>
        <end position="119"/>
    </location>
</feature>
<dbReference type="InterPro" id="IPR007969">
    <property type="entry name" value="DUF732"/>
</dbReference>
<protein>
    <recommendedName>
        <fullName evidence="1">DUF732 domain-containing protein</fullName>
    </recommendedName>
</protein>
<dbReference type="EMBL" id="LDPO01000010">
    <property type="protein sequence ID" value="KLO28352.1"/>
    <property type="molecule type" value="Genomic_DNA"/>
</dbReference>
<comment type="caution">
    <text evidence="2">The sequence shown here is derived from an EMBL/GenBank/DDBJ whole genome shotgun (WGS) entry which is preliminary data.</text>
</comment>
<name>A0ABR5FEI5_9MYCO</name>
<reference evidence="2 3" key="1">
    <citation type="submission" date="2015-05" db="EMBL/GenBank/DDBJ databases">
        <title>Genome sequence of Mycobacterium heraklionense Davo strain.</title>
        <authorList>
            <person name="Greninger A.L."/>
            <person name="Cunningham G."/>
            <person name="Miller S."/>
        </authorList>
    </citation>
    <scope>NUCLEOTIDE SEQUENCE [LARGE SCALE GENOMIC DNA]</scope>
    <source>
        <strain evidence="2 3">Davo</strain>
    </source>
</reference>
<organism evidence="2 3">
    <name type="scientific">Mycolicibacter heraklionensis</name>
    <dbReference type="NCBI Taxonomy" id="512402"/>
    <lineage>
        <taxon>Bacteria</taxon>
        <taxon>Bacillati</taxon>
        <taxon>Actinomycetota</taxon>
        <taxon>Actinomycetes</taxon>
        <taxon>Mycobacteriales</taxon>
        <taxon>Mycobacteriaceae</taxon>
        <taxon>Mycolicibacter</taxon>
    </lineage>
</organism>
<dbReference type="Proteomes" id="UP000036464">
    <property type="component" value="Unassembled WGS sequence"/>
</dbReference>
<evidence type="ECO:0000259" key="1">
    <source>
        <dbReference type="Pfam" id="PF05305"/>
    </source>
</evidence>
<accession>A0ABR5FEI5</accession>
<keyword evidence="3" id="KW-1185">Reference proteome</keyword>
<evidence type="ECO:0000313" key="3">
    <source>
        <dbReference type="Proteomes" id="UP000036464"/>
    </source>
</evidence>
<proteinExistence type="predicted"/>
<dbReference type="Pfam" id="PF05305">
    <property type="entry name" value="DUF732"/>
    <property type="match status" value="1"/>
</dbReference>